<dbReference type="Proteomes" id="UP000305948">
    <property type="component" value="Unassembled WGS sequence"/>
</dbReference>
<sequence>MFYCSCSSHIFRLSRHFIKRVYIMSKNNLVISAIIVWESQPSGHHVDVTEVVLSSVVYPYWTVFGGQRQAKVANWVQEACTSVYTINTGALTALVGIAAVITRIQFCADYLASLPFCNIQPLFLVWWLFKLNVPRSVREFVLEQSFEMGRVVRGTGQSSAVTPIEILQETTQTTDAALFSCMDSAAIFYRLKEGLQNRTSYGCLREPQGPG</sequence>
<proteinExistence type="predicted"/>
<organism evidence="1 2">
    <name type="scientific">Heliocybe sulcata</name>
    <dbReference type="NCBI Taxonomy" id="5364"/>
    <lineage>
        <taxon>Eukaryota</taxon>
        <taxon>Fungi</taxon>
        <taxon>Dikarya</taxon>
        <taxon>Basidiomycota</taxon>
        <taxon>Agaricomycotina</taxon>
        <taxon>Agaricomycetes</taxon>
        <taxon>Gloeophyllales</taxon>
        <taxon>Gloeophyllaceae</taxon>
        <taxon>Heliocybe</taxon>
    </lineage>
</organism>
<accession>A0A5C3MLP3</accession>
<reference evidence="1 2" key="1">
    <citation type="journal article" date="2019" name="Nat. Ecol. Evol.">
        <title>Megaphylogeny resolves global patterns of mushroom evolution.</title>
        <authorList>
            <person name="Varga T."/>
            <person name="Krizsan K."/>
            <person name="Foldi C."/>
            <person name="Dima B."/>
            <person name="Sanchez-Garcia M."/>
            <person name="Sanchez-Ramirez S."/>
            <person name="Szollosi G.J."/>
            <person name="Szarkandi J.G."/>
            <person name="Papp V."/>
            <person name="Albert L."/>
            <person name="Andreopoulos W."/>
            <person name="Angelini C."/>
            <person name="Antonin V."/>
            <person name="Barry K.W."/>
            <person name="Bougher N.L."/>
            <person name="Buchanan P."/>
            <person name="Buyck B."/>
            <person name="Bense V."/>
            <person name="Catcheside P."/>
            <person name="Chovatia M."/>
            <person name="Cooper J."/>
            <person name="Damon W."/>
            <person name="Desjardin D."/>
            <person name="Finy P."/>
            <person name="Geml J."/>
            <person name="Haridas S."/>
            <person name="Hughes K."/>
            <person name="Justo A."/>
            <person name="Karasinski D."/>
            <person name="Kautmanova I."/>
            <person name="Kiss B."/>
            <person name="Kocsube S."/>
            <person name="Kotiranta H."/>
            <person name="LaButti K.M."/>
            <person name="Lechner B.E."/>
            <person name="Liimatainen K."/>
            <person name="Lipzen A."/>
            <person name="Lukacs Z."/>
            <person name="Mihaltcheva S."/>
            <person name="Morgado L.N."/>
            <person name="Niskanen T."/>
            <person name="Noordeloos M.E."/>
            <person name="Ohm R.A."/>
            <person name="Ortiz-Santana B."/>
            <person name="Ovrebo C."/>
            <person name="Racz N."/>
            <person name="Riley R."/>
            <person name="Savchenko A."/>
            <person name="Shiryaev A."/>
            <person name="Soop K."/>
            <person name="Spirin V."/>
            <person name="Szebenyi C."/>
            <person name="Tomsovsky M."/>
            <person name="Tulloss R.E."/>
            <person name="Uehling J."/>
            <person name="Grigoriev I.V."/>
            <person name="Vagvolgyi C."/>
            <person name="Papp T."/>
            <person name="Martin F.M."/>
            <person name="Miettinen O."/>
            <person name="Hibbett D.S."/>
            <person name="Nagy L.G."/>
        </authorList>
    </citation>
    <scope>NUCLEOTIDE SEQUENCE [LARGE SCALE GENOMIC DNA]</scope>
    <source>
        <strain evidence="1 2">OMC1185</strain>
    </source>
</reference>
<dbReference type="AlphaFoldDB" id="A0A5C3MLP3"/>
<dbReference type="EMBL" id="ML213532">
    <property type="protein sequence ID" value="TFK46240.1"/>
    <property type="molecule type" value="Genomic_DNA"/>
</dbReference>
<evidence type="ECO:0000313" key="1">
    <source>
        <dbReference type="EMBL" id="TFK46240.1"/>
    </source>
</evidence>
<protein>
    <submittedName>
        <fullName evidence="1">Uncharacterized protein</fullName>
    </submittedName>
</protein>
<evidence type="ECO:0000313" key="2">
    <source>
        <dbReference type="Proteomes" id="UP000305948"/>
    </source>
</evidence>
<keyword evidence="2" id="KW-1185">Reference proteome</keyword>
<gene>
    <name evidence="1" type="ORF">OE88DRAFT_1648778</name>
</gene>
<name>A0A5C3MLP3_9AGAM</name>